<evidence type="ECO:0000313" key="4">
    <source>
        <dbReference type="Proteomes" id="UP000279259"/>
    </source>
</evidence>
<gene>
    <name evidence="3" type="ORF">EHS25_004658</name>
</gene>
<sequence length="211" mass="21712">MIANTMMRSLLGLIALLLCVSAATVPSRTENRGIQARSNAEAMARGLPLVRPRNVPDTIQGRYNGAYLTEFKRRQTERQALRRQAAANPSGTPSLISAAGASNSFEATCSAPTLAGTTLSATCVDAITGVSAVSSIDLNTCYGASGGALTCGLTGFGTPCDPAGCTLVGTTLRCSCTDTTDNSGPYLTASDIGGCVGNNEGMLYCDHVYNP</sequence>
<evidence type="ECO:0000313" key="3">
    <source>
        <dbReference type="EMBL" id="RSH94852.1"/>
    </source>
</evidence>
<accession>A0A427YUU3</accession>
<organism evidence="3 4">
    <name type="scientific">Saitozyma podzolica</name>
    <dbReference type="NCBI Taxonomy" id="1890683"/>
    <lineage>
        <taxon>Eukaryota</taxon>
        <taxon>Fungi</taxon>
        <taxon>Dikarya</taxon>
        <taxon>Basidiomycota</taxon>
        <taxon>Agaricomycotina</taxon>
        <taxon>Tremellomycetes</taxon>
        <taxon>Tremellales</taxon>
        <taxon>Trimorphomycetaceae</taxon>
        <taxon>Saitozyma</taxon>
    </lineage>
</organism>
<proteinExistence type="predicted"/>
<dbReference type="STRING" id="1890683.A0A427YUU3"/>
<name>A0A427YUU3_9TREE</name>
<dbReference type="Pfam" id="PF08881">
    <property type="entry name" value="CVNH"/>
    <property type="match status" value="1"/>
</dbReference>
<dbReference type="Gene3D" id="2.30.60.10">
    <property type="entry name" value="Cyanovirin-N"/>
    <property type="match status" value="1"/>
</dbReference>
<dbReference type="SUPFAM" id="SSF51322">
    <property type="entry name" value="Cyanovirin-N"/>
    <property type="match status" value="1"/>
</dbReference>
<reference evidence="3 4" key="1">
    <citation type="submission" date="2018-11" db="EMBL/GenBank/DDBJ databases">
        <title>Genome sequence of Saitozyma podzolica DSM 27192.</title>
        <authorList>
            <person name="Aliyu H."/>
            <person name="Gorte O."/>
            <person name="Ochsenreither K."/>
        </authorList>
    </citation>
    <scope>NUCLEOTIDE SEQUENCE [LARGE SCALE GENOMIC DNA]</scope>
    <source>
        <strain evidence="3 4">DSM 27192</strain>
    </source>
</reference>
<dbReference type="OrthoDB" id="5239998at2759"/>
<dbReference type="AlphaFoldDB" id="A0A427YUU3"/>
<feature type="chain" id="PRO_5019424920" description="Cyanovirin-N domain-containing protein" evidence="1">
    <location>
        <begin position="23"/>
        <end position="211"/>
    </location>
</feature>
<feature type="signal peptide" evidence="1">
    <location>
        <begin position="1"/>
        <end position="22"/>
    </location>
</feature>
<keyword evidence="1" id="KW-0732">Signal</keyword>
<dbReference type="EMBL" id="RSCD01000002">
    <property type="protein sequence ID" value="RSH94852.1"/>
    <property type="molecule type" value="Genomic_DNA"/>
</dbReference>
<protein>
    <recommendedName>
        <fullName evidence="2">Cyanovirin-N domain-containing protein</fullName>
    </recommendedName>
</protein>
<dbReference type="InterPro" id="IPR036673">
    <property type="entry name" value="Cyanovirin-N_sf"/>
</dbReference>
<evidence type="ECO:0000259" key="2">
    <source>
        <dbReference type="Pfam" id="PF08881"/>
    </source>
</evidence>
<evidence type="ECO:0000256" key="1">
    <source>
        <dbReference type="SAM" id="SignalP"/>
    </source>
</evidence>
<dbReference type="Proteomes" id="UP000279259">
    <property type="component" value="Unassembled WGS sequence"/>
</dbReference>
<dbReference type="InterPro" id="IPR011058">
    <property type="entry name" value="Cyanovirin-N"/>
</dbReference>
<keyword evidence="4" id="KW-1185">Reference proteome</keyword>
<feature type="domain" description="Cyanovirin-N" evidence="2">
    <location>
        <begin position="105"/>
        <end position="203"/>
    </location>
</feature>
<comment type="caution">
    <text evidence="3">The sequence shown here is derived from an EMBL/GenBank/DDBJ whole genome shotgun (WGS) entry which is preliminary data.</text>
</comment>